<evidence type="ECO:0000256" key="3">
    <source>
        <dbReference type="ARBA" id="ARBA00023125"/>
    </source>
</evidence>
<feature type="compositionally biased region" description="Low complexity" evidence="5">
    <location>
        <begin position="145"/>
        <end position="158"/>
    </location>
</feature>
<dbReference type="KEGG" id="slb:AWJ20_1667"/>
<dbReference type="PROSITE" id="PS00463">
    <property type="entry name" value="ZN2_CY6_FUNGAL_1"/>
    <property type="match status" value="1"/>
</dbReference>
<accession>A0A167DWH0</accession>
<dbReference type="SMART" id="SM00066">
    <property type="entry name" value="GAL4"/>
    <property type="match status" value="1"/>
</dbReference>
<dbReference type="InterPro" id="IPR036864">
    <property type="entry name" value="Zn2-C6_fun-type_DNA-bd_sf"/>
</dbReference>
<keyword evidence="3" id="KW-0238">DNA-binding</keyword>
<name>A0A167DWH0_9ASCO</name>
<dbReference type="InterPro" id="IPR007219">
    <property type="entry name" value="XnlR_reg_dom"/>
</dbReference>
<dbReference type="GeneID" id="30033494"/>
<feature type="region of interest" description="Disordered" evidence="5">
    <location>
        <begin position="124"/>
        <end position="158"/>
    </location>
</feature>
<dbReference type="GO" id="GO:0006351">
    <property type="term" value="P:DNA-templated transcription"/>
    <property type="evidence" value="ECO:0007669"/>
    <property type="project" value="InterPro"/>
</dbReference>
<keyword evidence="8" id="KW-1185">Reference proteome</keyword>
<dbReference type="GO" id="GO:0008270">
    <property type="term" value="F:zinc ion binding"/>
    <property type="evidence" value="ECO:0007669"/>
    <property type="project" value="InterPro"/>
</dbReference>
<feature type="domain" description="Zn(2)-C6 fungal-type" evidence="6">
    <location>
        <begin position="52"/>
        <end position="81"/>
    </location>
</feature>
<organism evidence="7 8">
    <name type="scientific">Sugiyamaella lignohabitans</name>
    <dbReference type="NCBI Taxonomy" id="796027"/>
    <lineage>
        <taxon>Eukaryota</taxon>
        <taxon>Fungi</taxon>
        <taxon>Dikarya</taxon>
        <taxon>Ascomycota</taxon>
        <taxon>Saccharomycotina</taxon>
        <taxon>Dipodascomycetes</taxon>
        <taxon>Dipodascales</taxon>
        <taxon>Trichomonascaceae</taxon>
        <taxon>Sugiyamaella</taxon>
    </lineage>
</organism>
<dbReference type="CDD" id="cd12148">
    <property type="entry name" value="fungal_TF_MHR"/>
    <property type="match status" value="1"/>
</dbReference>
<dbReference type="GO" id="GO:0003677">
    <property type="term" value="F:DNA binding"/>
    <property type="evidence" value="ECO:0007669"/>
    <property type="project" value="UniProtKB-KW"/>
</dbReference>
<evidence type="ECO:0000256" key="4">
    <source>
        <dbReference type="ARBA" id="ARBA00023242"/>
    </source>
</evidence>
<evidence type="ECO:0000259" key="6">
    <source>
        <dbReference type="PROSITE" id="PS50048"/>
    </source>
</evidence>
<dbReference type="OrthoDB" id="2123952at2759"/>
<evidence type="ECO:0000256" key="2">
    <source>
        <dbReference type="ARBA" id="ARBA00022723"/>
    </source>
</evidence>
<evidence type="ECO:0000256" key="5">
    <source>
        <dbReference type="SAM" id="MobiDB-lite"/>
    </source>
</evidence>
<dbReference type="GO" id="GO:0000981">
    <property type="term" value="F:DNA-binding transcription factor activity, RNA polymerase II-specific"/>
    <property type="evidence" value="ECO:0007669"/>
    <property type="project" value="InterPro"/>
</dbReference>
<reference evidence="7 8" key="1">
    <citation type="submission" date="2016-02" db="EMBL/GenBank/DDBJ databases">
        <title>Complete genome sequence and transcriptome regulation of the pentose utilising yeast Sugiyamaella lignohabitans.</title>
        <authorList>
            <person name="Bellasio M."/>
            <person name="Peymann A."/>
            <person name="Valli M."/>
            <person name="Sipitzky M."/>
            <person name="Graf A."/>
            <person name="Sauer M."/>
            <person name="Marx H."/>
            <person name="Mattanovich D."/>
        </authorList>
    </citation>
    <scope>NUCLEOTIDE SEQUENCE [LARGE SCALE GENOMIC DNA]</scope>
    <source>
        <strain evidence="7 8">CBS 10342</strain>
    </source>
</reference>
<keyword evidence="4" id="KW-0539">Nucleus</keyword>
<evidence type="ECO:0000313" key="8">
    <source>
        <dbReference type="Proteomes" id="UP000189580"/>
    </source>
</evidence>
<dbReference type="Proteomes" id="UP000189580">
    <property type="component" value="Chromosome a"/>
</dbReference>
<dbReference type="GO" id="GO:0005634">
    <property type="term" value="C:nucleus"/>
    <property type="evidence" value="ECO:0007669"/>
    <property type="project" value="UniProtKB-SubCell"/>
</dbReference>
<dbReference type="InterPro" id="IPR001138">
    <property type="entry name" value="Zn2Cys6_DnaBD"/>
</dbReference>
<dbReference type="PROSITE" id="PS50048">
    <property type="entry name" value="ZN2_CY6_FUNGAL_2"/>
    <property type="match status" value="1"/>
</dbReference>
<dbReference type="Pfam" id="PF00172">
    <property type="entry name" value="Zn_clus"/>
    <property type="match status" value="1"/>
</dbReference>
<evidence type="ECO:0000256" key="1">
    <source>
        <dbReference type="ARBA" id="ARBA00004123"/>
    </source>
</evidence>
<evidence type="ECO:0000313" key="7">
    <source>
        <dbReference type="EMBL" id="ANB13379.1"/>
    </source>
</evidence>
<dbReference type="PANTHER" id="PTHR46910">
    <property type="entry name" value="TRANSCRIPTION FACTOR PDR1"/>
    <property type="match status" value="1"/>
</dbReference>
<keyword evidence="2" id="KW-0479">Metal-binding</keyword>
<comment type="subcellular location">
    <subcellularLocation>
        <location evidence="1">Nucleus</location>
    </subcellularLocation>
</comment>
<dbReference type="CDD" id="cd00067">
    <property type="entry name" value="GAL4"/>
    <property type="match status" value="1"/>
</dbReference>
<dbReference type="AlphaFoldDB" id="A0A167DWH0"/>
<dbReference type="RefSeq" id="XP_018735856.1">
    <property type="nucleotide sequence ID" value="XM_018878565.1"/>
</dbReference>
<feature type="compositionally biased region" description="Low complexity" evidence="5">
    <location>
        <begin position="125"/>
        <end position="135"/>
    </location>
</feature>
<dbReference type="PANTHER" id="PTHR46910:SF3">
    <property type="entry name" value="HALOTOLERANCE PROTEIN 9-RELATED"/>
    <property type="match status" value="1"/>
</dbReference>
<dbReference type="Pfam" id="PF04082">
    <property type="entry name" value="Fungal_trans"/>
    <property type="match status" value="1"/>
</dbReference>
<gene>
    <name evidence="7" type="primary">grt1</name>
    <name evidence="7" type="ORF">AWJ20_1667</name>
</gene>
<dbReference type="EMBL" id="CP014501">
    <property type="protein sequence ID" value="ANB13379.1"/>
    <property type="molecule type" value="Genomic_DNA"/>
</dbReference>
<sequence>MNDYNYMPSYGLMESQPMPSYIPQPPVMPGIHAHNPMKSSIPRARRSRASRACENCRKRKVKCSEGDVCNECRRFGEKCYYREHYRAKREFSVKILQSPDFVDKNDRDRIDMIKPEPLAQDDMKSMYSKNSSNSSDITFVNSPISSGESNTTASSSSGSPVMVNNLIGHNSGVSPPPSIPLNNGLGVSVIQHSNRRSGAVFEFTDKVSMFTNFLPTDHLNTVRSFYEVAPLKTPFDKPIPSASFVSSSAATNTLYESHLTEEQMLQTLASFFIHFHPTLPFLEPDVWLKKAKAVWRAAEYGTPPPCSEVTLGIIYMLNALGCIANNAHRTFFAGVSSYQWGLEYNRKASRAVPDVFEVTSLRMCQYMMLVCMFKYLIGQNQSAYLYGGAISKTIRALSLHKINPQEDNSPEAYEKYRTLFCAIGMEKYTSLRVGRTYFNSIGEVPFAKLYLPAFTASKLSSASAPSLTAFIHLKNKLLTLATFAMAEAYNSTSLPDIISCHDTITRSLGEFDQLLSVSEEPYLRTDDIQILSSLTPSEAKEWLLVHLMVWDLRSVMYRPFLLLLGSLSEPSAADIYNNLDPMVLAAIRSGAEKCVRVQLMSISTLYYNTFRAQDIKSCWFVYDYMLSAVQILLYYELCVLDNECERLPIKAALREAYDFVSNDPNNATAMSLLSMLFDEEKSALARNIPHVRRQFAKSFFLVLDGNQDEDDLCTPSANEFKPLQNEKDILDYWHLCLESVG</sequence>
<dbReference type="Gene3D" id="4.10.240.10">
    <property type="entry name" value="Zn(2)-C6 fungal-type DNA-binding domain"/>
    <property type="match status" value="1"/>
</dbReference>
<dbReference type="SUPFAM" id="SSF57701">
    <property type="entry name" value="Zn2/Cys6 DNA-binding domain"/>
    <property type="match status" value="1"/>
</dbReference>
<protein>
    <submittedName>
        <fullName evidence="7">Transcription factor Grt1 (Predicted)</fullName>
    </submittedName>
</protein>
<proteinExistence type="predicted"/>
<dbReference type="InterPro" id="IPR050987">
    <property type="entry name" value="AtrR-like"/>
</dbReference>